<name>A0A7V9A6C9_9BACT</name>
<keyword evidence="2" id="KW-1185">Reference proteome</keyword>
<accession>A0A7V9A6C9</accession>
<proteinExistence type="predicted"/>
<evidence type="ECO:0000313" key="1">
    <source>
        <dbReference type="EMBL" id="MBA2114122.1"/>
    </source>
</evidence>
<dbReference type="AlphaFoldDB" id="A0A7V9A6C9"/>
<dbReference type="Proteomes" id="UP000551616">
    <property type="component" value="Unassembled WGS sequence"/>
</dbReference>
<gene>
    <name evidence="1" type="ORF">HOV93_12780</name>
</gene>
<comment type="caution">
    <text evidence="1">The sequence shown here is derived from an EMBL/GenBank/DDBJ whole genome shotgun (WGS) entry which is preliminary data.</text>
</comment>
<dbReference type="EMBL" id="JABRWO010000003">
    <property type="protein sequence ID" value="MBA2114122.1"/>
    <property type="molecule type" value="Genomic_DNA"/>
</dbReference>
<reference evidence="1 2" key="1">
    <citation type="submission" date="2020-05" db="EMBL/GenBank/DDBJ databases">
        <title>Bremerella alba sp. nov., a novel planctomycete isolated from the surface of the macroalga Fucus spiralis.</title>
        <authorList>
            <person name="Godinho O."/>
            <person name="Botelho R."/>
            <person name="Albuquerque L."/>
            <person name="Wiegand S."/>
            <person name="Da Costa M.S."/>
            <person name="Lobo-Da-Cunha A."/>
            <person name="Jogler C."/>
            <person name="Lage O.M."/>
        </authorList>
    </citation>
    <scope>NUCLEOTIDE SEQUENCE [LARGE SCALE GENOMIC DNA]</scope>
    <source>
        <strain evidence="1 2">FF15</strain>
    </source>
</reference>
<evidence type="ECO:0000313" key="2">
    <source>
        <dbReference type="Proteomes" id="UP000551616"/>
    </source>
</evidence>
<organism evidence="1 2">
    <name type="scientific">Bremerella alba</name>
    <dbReference type="NCBI Taxonomy" id="980252"/>
    <lineage>
        <taxon>Bacteria</taxon>
        <taxon>Pseudomonadati</taxon>
        <taxon>Planctomycetota</taxon>
        <taxon>Planctomycetia</taxon>
        <taxon>Pirellulales</taxon>
        <taxon>Pirellulaceae</taxon>
        <taxon>Bremerella</taxon>
    </lineage>
</organism>
<protein>
    <submittedName>
        <fullName evidence="1">Uncharacterized protein</fullName>
    </submittedName>
</protein>
<sequence length="79" mass="8928">MENGNIRLHLLSSAKTAVFKLLKGKKCLPTSLDRHKSSVNECRYEPLCKMICETRWHATRLSPALSLKPSCELSQLAFP</sequence>